<organism evidence="1 2">
    <name type="scientific">Panagrolaimus superbus</name>
    <dbReference type="NCBI Taxonomy" id="310955"/>
    <lineage>
        <taxon>Eukaryota</taxon>
        <taxon>Metazoa</taxon>
        <taxon>Ecdysozoa</taxon>
        <taxon>Nematoda</taxon>
        <taxon>Chromadorea</taxon>
        <taxon>Rhabditida</taxon>
        <taxon>Tylenchina</taxon>
        <taxon>Panagrolaimomorpha</taxon>
        <taxon>Panagrolaimoidea</taxon>
        <taxon>Panagrolaimidae</taxon>
        <taxon>Panagrolaimus</taxon>
    </lineage>
</organism>
<dbReference type="Proteomes" id="UP000887577">
    <property type="component" value="Unplaced"/>
</dbReference>
<proteinExistence type="predicted"/>
<keyword evidence="1" id="KW-1185">Reference proteome</keyword>
<accession>A0A914Z4W5</accession>
<evidence type="ECO:0000313" key="1">
    <source>
        <dbReference type="Proteomes" id="UP000887577"/>
    </source>
</evidence>
<sequence>MYDKSGKNYRCLACVGKFNLSVSAKVFTNDEGNLAVKLGSNEHKCKPQEIRILQKSNFKTEMIIEKNGKEVKMLTITDPIYYNKVFTYYFHTYRQCYYCKNCSKTKTYIKANLRVENGEEYIELSADKHVCC</sequence>
<evidence type="ECO:0000313" key="2">
    <source>
        <dbReference type="WBParaSite" id="PSU_v2.g7020.t1"/>
    </source>
</evidence>
<protein>
    <submittedName>
        <fullName evidence="2">Uncharacterized protein</fullName>
    </submittedName>
</protein>
<reference evidence="2" key="1">
    <citation type="submission" date="2022-11" db="UniProtKB">
        <authorList>
            <consortium name="WormBaseParasite"/>
        </authorList>
    </citation>
    <scope>IDENTIFICATION</scope>
</reference>
<dbReference type="AlphaFoldDB" id="A0A914Z4W5"/>
<dbReference type="WBParaSite" id="PSU_v2.g7020.t1">
    <property type="protein sequence ID" value="PSU_v2.g7020.t1"/>
    <property type="gene ID" value="PSU_v2.g7020"/>
</dbReference>
<name>A0A914Z4W5_9BILA</name>